<evidence type="ECO:0000313" key="5">
    <source>
        <dbReference type="Proteomes" id="UP000199492"/>
    </source>
</evidence>
<dbReference type="AlphaFoldDB" id="A0A1G8LLN7"/>
<dbReference type="InterPro" id="IPR029062">
    <property type="entry name" value="Class_I_gatase-like"/>
</dbReference>
<organism evidence="4 5">
    <name type="scientific">Winogradskyella thalassocola</name>
    <dbReference type="NCBI Taxonomy" id="262004"/>
    <lineage>
        <taxon>Bacteria</taxon>
        <taxon>Pseudomonadati</taxon>
        <taxon>Bacteroidota</taxon>
        <taxon>Flavobacteriia</taxon>
        <taxon>Flavobacteriales</taxon>
        <taxon>Flavobacteriaceae</taxon>
        <taxon>Winogradskyella</taxon>
    </lineage>
</organism>
<dbReference type="InterPro" id="IPR026444">
    <property type="entry name" value="Secre_tail"/>
</dbReference>
<proteinExistence type="predicted"/>
<dbReference type="NCBIfam" id="TIGR04183">
    <property type="entry name" value="Por_Secre_tail"/>
    <property type="match status" value="1"/>
</dbReference>
<keyword evidence="1 2" id="KW-0732">Signal</keyword>
<dbReference type="SUPFAM" id="SSF52317">
    <property type="entry name" value="Class I glutamine amidotransferase-like"/>
    <property type="match status" value="1"/>
</dbReference>
<evidence type="ECO:0000259" key="3">
    <source>
        <dbReference type="Pfam" id="PF18962"/>
    </source>
</evidence>
<accession>A0A1G8LLN7</accession>
<sequence length="429" mass="46764">MKKITLLCLLSLQISFAQNYTEYHTGSNADAITYHEAGVCLMGGATEQEDAMIWFLNKADGGDVVVLRASGSDGYNDYFYTDLASDLNSPINSVTTFVINNVAGATDPYVLQKVADAEAIWFAGGDQYDYVSYFKDNAMENALNTFVNTKQGVIGGTSAGLAILGGNYFSAQYGTLSSEVALSNPYHPRVAIGENDFLDIPNLNNLVTDSHYDNPDRRARHSVLLARLATDNGTRSFGIGCNEYTAVCIGADGKAYVYGEYPAYDEFVYFLQANCVTDFEPENCTAGVPLTWNRNGEAIKVYKVPGTETGVNYFDLSDWETGSGGEWRDWSVDNGVFTSVAGTNPQCTLSVSEFEIANIKVYPNPFVDSIQIESDVVLKSIQLIDILGNTIPVKLQSNNTINTASLSSGIYFIQLKSDSATQVLRLVKK</sequence>
<dbReference type="PANTHER" id="PTHR36175:SF1">
    <property type="entry name" value="CYANOPHYCINASE"/>
    <property type="match status" value="1"/>
</dbReference>
<keyword evidence="5" id="KW-1185">Reference proteome</keyword>
<dbReference type="Gene3D" id="3.40.50.880">
    <property type="match status" value="1"/>
</dbReference>
<gene>
    <name evidence="4" type="ORF">SAMN04489796_11314</name>
</gene>
<name>A0A1G8LLN7_9FLAO</name>
<dbReference type="PANTHER" id="PTHR36175">
    <property type="entry name" value="CYANOPHYCINASE"/>
    <property type="match status" value="1"/>
</dbReference>
<evidence type="ECO:0000313" key="4">
    <source>
        <dbReference type="EMBL" id="SDI56553.1"/>
    </source>
</evidence>
<protein>
    <submittedName>
        <fullName evidence="4">Por secretion system C-terminal sorting domain-containing protein</fullName>
    </submittedName>
</protein>
<dbReference type="STRING" id="262004.SAMN04489796_11314"/>
<reference evidence="5" key="1">
    <citation type="submission" date="2016-10" db="EMBL/GenBank/DDBJ databases">
        <authorList>
            <person name="Varghese N."/>
            <person name="Submissions S."/>
        </authorList>
    </citation>
    <scope>NUCLEOTIDE SEQUENCE [LARGE SCALE GENOMIC DNA]</scope>
    <source>
        <strain evidence="5">DSM 15363</strain>
    </source>
</reference>
<dbReference type="Proteomes" id="UP000199492">
    <property type="component" value="Unassembled WGS sequence"/>
</dbReference>
<feature type="chain" id="PRO_5011472461" evidence="2">
    <location>
        <begin position="18"/>
        <end position="429"/>
    </location>
</feature>
<dbReference type="CDD" id="cd03145">
    <property type="entry name" value="GAT1_cyanophycinase"/>
    <property type="match status" value="1"/>
</dbReference>
<feature type="signal peptide" evidence="2">
    <location>
        <begin position="1"/>
        <end position="17"/>
    </location>
</feature>
<feature type="domain" description="Secretion system C-terminal sorting" evidence="3">
    <location>
        <begin position="361"/>
        <end position="423"/>
    </location>
</feature>
<evidence type="ECO:0000256" key="1">
    <source>
        <dbReference type="ARBA" id="ARBA00022729"/>
    </source>
</evidence>
<dbReference type="EMBL" id="FNCZ01000013">
    <property type="protein sequence ID" value="SDI56553.1"/>
    <property type="molecule type" value="Genomic_DNA"/>
</dbReference>
<evidence type="ECO:0000256" key="2">
    <source>
        <dbReference type="SAM" id="SignalP"/>
    </source>
</evidence>
<dbReference type="Pfam" id="PF18962">
    <property type="entry name" value="Por_Secre_tail"/>
    <property type="match status" value="1"/>
</dbReference>
<dbReference type="RefSeq" id="WP_092470980.1">
    <property type="nucleotide sequence ID" value="NZ_FNCZ01000013.1"/>
</dbReference>
<dbReference type="OrthoDB" id="9799980at2"/>